<feature type="transmembrane region" description="Helical" evidence="6">
    <location>
        <begin position="73"/>
        <end position="93"/>
    </location>
</feature>
<organism evidence="8 9">
    <name type="scientific">Bacillus salipaludis</name>
    <dbReference type="NCBI Taxonomy" id="2547811"/>
    <lineage>
        <taxon>Bacteria</taxon>
        <taxon>Bacillati</taxon>
        <taxon>Bacillota</taxon>
        <taxon>Bacilli</taxon>
        <taxon>Bacillales</taxon>
        <taxon>Bacillaceae</taxon>
        <taxon>Bacillus</taxon>
    </lineage>
</organism>
<comment type="subcellular location">
    <subcellularLocation>
        <location evidence="1">Cell membrane</location>
        <topology evidence="1">Multi-pass membrane protein</topology>
    </subcellularLocation>
</comment>
<evidence type="ECO:0000256" key="4">
    <source>
        <dbReference type="ARBA" id="ARBA00022989"/>
    </source>
</evidence>
<sequence length="414" mass="44368">MQKTINLVKEKVTSLATNPQLIAKPKVKDPLFRRAVFTFSGSHFLNDLVTTGMVPALVVLYKHAFHLNYTQSTLVVLMSYLTSSVSQPLFGMFADRKPRIWLYPAGVFCSIIGLALTGLAPSLPWLLLFISISGLGSGAFHPEASRGTHLASGSKKALGQAIFQVGGNSGQAFGPLFVSLYITHSGIRGLLWLIPVAFLSLLLTVQILPWLGQKLESAKLNRKKVLKGTNNILGASLLSCVIILRSWCQIGVVVFLPFYLNNLTVQQSEILSFVFVGAGALGTFLGGLWADKIGMKRLLVISMLIATPFALIFPYVHGVLAVIDLLCFGFSVLSSFSVSVVYMQQMLPENIGMASGLSIGFGVGAGGIGSVFMGGISDIFGVATVFTILSLLPLAGSIIAAFLPNDRIKLKQQA</sequence>
<evidence type="ECO:0000313" key="9">
    <source>
        <dbReference type="Proteomes" id="UP000295132"/>
    </source>
</evidence>
<proteinExistence type="predicted"/>
<evidence type="ECO:0000256" key="2">
    <source>
        <dbReference type="ARBA" id="ARBA00022448"/>
    </source>
</evidence>
<dbReference type="AlphaFoldDB" id="A0A4R5VN13"/>
<dbReference type="EMBL" id="SMYO01000009">
    <property type="protein sequence ID" value="TDK59358.1"/>
    <property type="molecule type" value="Genomic_DNA"/>
</dbReference>
<feature type="transmembrane region" description="Helical" evidence="6">
    <location>
        <begin position="100"/>
        <end position="117"/>
    </location>
</feature>
<feature type="transmembrane region" description="Helical" evidence="6">
    <location>
        <begin position="232"/>
        <end position="258"/>
    </location>
</feature>
<reference evidence="8 9" key="1">
    <citation type="submission" date="2019-03" db="EMBL/GenBank/DDBJ databases">
        <title>Bacillus niacini sp. nov. a Nicotinate-Metabolizing Mesophile Isolated from Soil.</title>
        <authorList>
            <person name="Zhang G."/>
        </authorList>
    </citation>
    <scope>NUCLEOTIDE SEQUENCE [LARGE SCALE GENOMIC DNA]</scope>
    <source>
        <strain evidence="8 9">WN066</strain>
    </source>
</reference>
<dbReference type="PANTHER" id="PTHR43129">
    <property type="entry name" value="FOSMIDOMYCIN RESISTANCE PROTEIN"/>
    <property type="match status" value="1"/>
</dbReference>
<feature type="transmembrane region" description="Helical" evidence="6">
    <location>
        <begin position="36"/>
        <end position="61"/>
    </location>
</feature>
<evidence type="ECO:0000313" key="8">
    <source>
        <dbReference type="EMBL" id="TDK59358.1"/>
    </source>
</evidence>
<feature type="transmembrane region" description="Helical" evidence="6">
    <location>
        <begin position="189"/>
        <end position="211"/>
    </location>
</feature>
<dbReference type="CDD" id="cd17478">
    <property type="entry name" value="MFS_FsR"/>
    <property type="match status" value="1"/>
</dbReference>
<dbReference type="Gene3D" id="1.20.1250.20">
    <property type="entry name" value="MFS general substrate transporter like domains"/>
    <property type="match status" value="1"/>
</dbReference>
<feature type="transmembrane region" description="Helical" evidence="6">
    <location>
        <begin position="354"/>
        <end position="373"/>
    </location>
</feature>
<feature type="transmembrane region" description="Helical" evidence="6">
    <location>
        <begin position="297"/>
        <end position="316"/>
    </location>
</feature>
<dbReference type="SUPFAM" id="SSF103473">
    <property type="entry name" value="MFS general substrate transporter"/>
    <property type="match status" value="1"/>
</dbReference>
<dbReference type="PROSITE" id="PS50850">
    <property type="entry name" value="MFS"/>
    <property type="match status" value="1"/>
</dbReference>
<evidence type="ECO:0000259" key="7">
    <source>
        <dbReference type="PROSITE" id="PS50850"/>
    </source>
</evidence>
<accession>A0A4R5VN13</accession>
<dbReference type="Proteomes" id="UP000295132">
    <property type="component" value="Unassembled WGS sequence"/>
</dbReference>
<dbReference type="Pfam" id="PF07690">
    <property type="entry name" value="MFS_1"/>
    <property type="match status" value="1"/>
</dbReference>
<keyword evidence="5 6" id="KW-0472">Membrane</keyword>
<feature type="domain" description="Major facilitator superfamily (MFS) profile" evidence="7">
    <location>
        <begin position="35"/>
        <end position="408"/>
    </location>
</feature>
<keyword evidence="3 6" id="KW-0812">Transmembrane</keyword>
<feature type="transmembrane region" description="Helical" evidence="6">
    <location>
        <begin position="322"/>
        <end position="342"/>
    </location>
</feature>
<name>A0A4R5VN13_9BACI</name>
<dbReference type="InterPro" id="IPR036259">
    <property type="entry name" value="MFS_trans_sf"/>
</dbReference>
<evidence type="ECO:0000256" key="3">
    <source>
        <dbReference type="ARBA" id="ARBA00022692"/>
    </source>
</evidence>
<feature type="transmembrane region" description="Helical" evidence="6">
    <location>
        <begin position="379"/>
        <end position="403"/>
    </location>
</feature>
<comment type="caution">
    <text evidence="8">The sequence shown here is derived from an EMBL/GenBank/DDBJ whole genome shotgun (WGS) entry which is preliminary data.</text>
</comment>
<dbReference type="PANTHER" id="PTHR43129:SF1">
    <property type="entry name" value="FOSMIDOMYCIN RESISTANCE PROTEIN"/>
    <property type="match status" value="1"/>
</dbReference>
<evidence type="ECO:0000256" key="1">
    <source>
        <dbReference type="ARBA" id="ARBA00004651"/>
    </source>
</evidence>
<gene>
    <name evidence="8" type="ORF">E2K98_19145</name>
</gene>
<keyword evidence="2" id="KW-0813">Transport</keyword>
<evidence type="ECO:0000256" key="5">
    <source>
        <dbReference type="ARBA" id="ARBA00023136"/>
    </source>
</evidence>
<dbReference type="GO" id="GO:0005886">
    <property type="term" value="C:plasma membrane"/>
    <property type="evidence" value="ECO:0007669"/>
    <property type="project" value="UniProtKB-SubCell"/>
</dbReference>
<protein>
    <submittedName>
        <fullName evidence="8">MFS transporter</fullName>
    </submittedName>
</protein>
<dbReference type="GO" id="GO:0022857">
    <property type="term" value="F:transmembrane transporter activity"/>
    <property type="evidence" value="ECO:0007669"/>
    <property type="project" value="InterPro"/>
</dbReference>
<evidence type="ECO:0000256" key="6">
    <source>
        <dbReference type="SAM" id="Phobius"/>
    </source>
</evidence>
<dbReference type="InterPro" id="IPR011701">
    <property type="entry name" value="MFS"/>
</dbReference>
<keyword evidence="4 6" id="KW-1133">Transmembrane helix</keyword>
<dbReference type="InterPro" id="IPR020846">
    <property type="entry name" value="MFS_dom"/>
</dbReference>
<feature type="transmembrane region" description="Helical" evidence="6">
    <location>
        <begin position="270"/>
        <end position="290"/>
    </location>
</feature>